<evidence type="ECO:0000259" key="17">
    <source>
        <dbReference type="PROSITE" id="PS50113"/>
    </source>
</evidence>
<sequence>MSMSMTEKAKLRSMSTMTLLYLALVVSFTMTTAALLSYWRVQDIFAQLYRTNLSEYVTNHGRRQEKFFETVSLNLETAAGFLENRIEQLRNLPPEQIDLLFSDIFEKKNDGTYRVRLDHFKGRIHPDGYFIQDITGLASIERADASPFYRLTLVAMHQVLRENGLAMSYRYAGMYYHMPEGHFMIYWKGQPAGLDVEATTDFDSLDWNTLAWPQNNPDRTSKWTDPYYDEIVNQHLITAVRPIDIEDQHVAAVNYDIIWEQFQEKTKELNLFGSDSFLFNNKGGVILAPGQTLRSNHKKGITIASQTQTSKYSDIFNIFQNKKNGDVVYIPEYKQYMSVWRIAGPDWLYVTSYPLEMSNKAALQISSLIIGIGALSLTFIVISLYFVLRGNLVLPLNKIARAARNIAAQNYGRIIPITSSKELYEISTDLNIMCERIRDREQNLRATQAELKRSNEELEKRVAWRTRRLNLEIEEREKAEEELKVINDRLTDIVENTFEFLWEMDENFRFTYVSDQRGSFTGLSHKLMLGKTRQEVATPEDLSNYPEKWRLYQETIENHRPLKDFEFHLERPDGMKLYMNVNGVPVFDADGTFTGYRGSATDITQRKEYEEELRQAKQQADNANKAKSEFLSSMSHELRTPLNGILGFAQLLESNKKNPLEEKQAKFVERIITCGTLLLDLINDILDLSKIEAGQISLSVESIPLSTLLKECEELIEPLLTEHNIRLELILNSDETPNILVDYTRAKQIITNLLSNAVKYNSANGSIKVTTSQLNNDFIRIAVEDEGIGIPDKVKPYIFEPFNRLGKEKTSVEGAGIGLTICKRLIEEMKGRLSFQSVEGKGSTFFADFPICTTEQTRTAQNIPTKKTHKDQSSSFASESTLLYIEDNPANLELMQEMIDEIDNITFHSAQTAEEGLVTAKELIPDLILMDINLPGMNGVEALTELKKDPATKEIPVIALSANAMSKDIKQGLKSGFVAYLTKPINLEKTLQQIKKFIGIDNGAT</sequence>
<evidence type="ECO:0000256" key="13">
    <source>
        <dbReference type="SAM" id="Phobius"/>
    </source>
</evidence>
<dbReference type="InterPro" id="IPR036890">
    <property type="entry name" value="HATPase_C_sf"/>
</dbReference>
<evidence type="ECO:0000259" key="18">
    <source>
        <dbReference type="PROSITE" id="PS50885"/>
    </source>
</evidence>
<dbReference type="InterPro" id="IPR013656">
    <property type="entry name" value="PAS_4"/>
</dbReference>
<dbReference type="GO" id="GO:0000155">
    <property type="term" value="F:phosphorelay sensor kinase activity"/>
    <property type="evidence" value="ECO:0007669"/>
    <property type="project" value="InterPro"/>
</dbReference>
<dbReference type="FunFam" id="1.10.287.130:FF:000038">
    <property type="entry name" value="Sensory transduction histidine kinase"/>
    <property type="match status" value="1"/>
</dbReference>
<evidence type="ECO:0000256" key="12">
    <source>
        <dbReference type="SAM" id="Coils"/>
    </source>
</evidence>
<dbReference type="InParanoid" id="A0A2G4YTR9"/>
<evidence type="ECO:0000256" key="6">
    <source>
        <dbReference type="ARBA" id="ARBA00022741"/>
    </source>
</evidence>
<evidence type="ECO:0000256" key="5">
    <source>
        <dbReference type="ARBA" id="ARBA00022679"/>
    </source>
</evidence>
<dbReference type="PANTHER" id="PTHR43047">
    <property type="entry name" value="TWO-COMPONENT HISTIDINE PROTEIN KINASE"/>
    <property type="match status" value="1"/>
</dbReference>
<feature type="modified residue" description="4-aspartylphosphate" evidence="11">
    <location>
        <position position="931"/>
    </location>
</feature>
<keyword evidence="10 13" id="KW-0472">Membrane</keyword>
<dbReference type="PROSITE" id="PS50109">
    <property type="entry name" value="HIS_KIN"/>
    <property type="match status" value="1"/>
</dbReference>
<keyword evidence="4 11" id="KW-0597">Phosphoprotein</keyword>
<dbReference type="FunCoup" id="A0A2G4YTR9">
    <property type="interactions" value="216"/>
</dbReference>
<keyword evidence="7" id="KW-0418">Kinase</keyword>
<dbReference type="Gene3D" id="3.30.565.10">
    <property type="entry name" value="Histidine kinase-like ATPase, C-terminal domain"/>
    <property type="match status" value="1"/>
</dbReference>
<keyword evidence="6" id="KW-0547">Nucleotide-binding</keyword>
<dbReference type="InterPro" id="IPR011006">
    <property type="entry name" value="CheY-like_superfamily"/>
</dbReference>
<dbReference type="InterPro" id="IPR001610">
    <property type="entry name" value="PAC"/>
</dbReference>
<dbReference type="InterPro" id="IPR005467">
    <property type="entry name" value="His_kinase_dom"/>
</dbReference>
<feature type="domain" description="PAS" evidence="16">
    <location>
        <begin position="486"/>
        <end position="559"/>
    </location>
</feature>
<dbReference type="InterPro" id="IPR003594">
    <property type="entry name" value="HATPase_dom"/>
</dbReference>
<evidence type="ECO:0000256" key="9">
    <source>
        <dbReference type="ARBA" id="ARBA00023012"/>
    </source>
</evidence>
<evidence type="ECO:0000259" key="16">
    <source>
        <dbReference type="PROSITE" id="PS50112"/>
    </source>
</evidence>
<feature type="domain" description="Response regulatory" evidence="15">
    <location>
        <begin position="881"/>
        <end position="998"/>
    </location>
</feature>
<dbReference type="PROSITE" id="PS50113">
    <property type="entry name" value="PAC"/>
    <property type="match status" value="1"/>
</dbReference>
<dbReference type="SMART" id="SM00304">
    <property type="entry name" value="HAMP"/>
    <property type="match status" value="1"/>
</dbReference>
<dbReference type="InterPro" id="IPR000014">
    <property type="entry name" value="PAS"/>
</dbReference>
<dbReference type="InterPro" id="IPR001789">
    <property type="entry name" value="Sig_transdc_resp-reg_receiver"/>
</dbReference>
<dbReference type="Gene3D" id="6.10.340.10">
    <property type="match status" value="1"/>
</dbReference>
<keyword evidence="13" id="KW-1133">Transmembrane helix</keyword>
<dbReference type="Pfam" id="PF08448">
    <property type="entry name" value="PAS_4"/>
    <property type="match status" value="1"/>
</dbReference>
<keyword evidence="8" id="KW-0067">ATP-binding</keyword>
<organism evidence="19 20">
    <name type="scientific">Paremcibacter congregatus</name>
    <dbReference type="NCBI Taxonomy" id="2043170"/>
    <lineage>
        <taxon>Bacteria</taxon>
        <taxon>Pseudomonadati</taxon>
        <taxon>Pseudomonadota</taxon>
        <taxon>Alphaproteobacteria</taxon>
        <taxon>Emcibacterales</taxon>
        <taxon>Emcibacteraceae</taxon>
        <taxon>Paremcibacter</taxon>
    </lineage>
</organism>
<dbReference type="SMART" id="SM00448">
    <property type="entry name" value="REC"/>
    <property type="match status" value="1"/>
</dbReference>
<dbReference type="Pfam" id="PF00072">
    <property type="entry name" value="Response_reg"/>
    <property type="match status" value="1"/>
</dbReference>
<evidence type="ECO:0000256" key="1">
    <source>
        <dbReference type="ARBA" id="ARBA00000085"/>
    </source>
</evidence>
<dbReference type="GO" id="GO:0009927">
    <property type="term" value="F:histidine phosphotransfer kinase activity"/>
    <property type="evidence" value="ECO:0007669"/>
    <property type="project" value="TreeGrafter"/>
</dbReference>
<evidence type="ECO:0000256" key="11">
    <source>
        <dbReference type="PROSITE-ProRule" id="PRU00169"/>
    </source>
</evidence>
<comment type="caution">
    <text evidence="19">The sequence shown here is derived from an EMBL/GenBank/DDBJ whole genome shotgun (WGS) entry which is preliminary data.</text>
</comment>
<evidence type="ECO:0000256" key="2">
    <source>
        <dbReference type="ARBA" id="ARBA00004370"/>
    </source>
</evidence>
<dbReference type="Pfam" id="PF00672">
    <property type="entry name" value="HAMP"/>
    <property type="match status" value="1"/>
</dbReference>
<dbReference type="EC" id="2.7.13.3" evidence="3"/>
<dbReference type="CDD" id="cd00082">
    <property type="entry name" value="HisKA"/>
    <property type="match status" value="1"/>
</dbReference>
<dbReference type="SMART" id="SM00387">
    <property type="entry name" value="HATPase_c"/>
    <property type="match status" value="1"/>
</dbReference>
<dbReference type="GO" id="GO:0005886">
    <property type="term" value="C:plasma membrane"/>
    <property type="evidence" value="ECO:0007669"/>
    <property type="project" value="TreeGrafter"/>
</dbReference>
<dbReference type="PRINTS" id="PR00344">
    <property type="entry name" value="BCTRLSENSOR"/>
</dbReference>
<dbReference type="PANTHER" id="PTHR43047:SF72">
    <property type="entry name" value="OSMOSENSING HISTIDINE PROTEIN KINASE SLN1"/>
    <property type="match status" value="1"/>
</dbReference>
<evidence type="ECO:0000313" key="19">
    <source>
        <dbReference type="EMBL" id="PHZ85734.1"/>
    </source>
</evidence>
<dbReference type="InterPro" id="IPR004358">
    <property type="entry name" value="Sig_transdc_His_kin-like_C"/>
</dbReference>
<keyword evidence="12" id="KW-0175">Coiled coil</keyword>
<dbReference type="SMART" id="SM00388">
    <property type="entry name" value="HisKA"/>
    <property type="match status" value="1"/>
</dbReference>
<feature type="domain" description="PAC" evidence="17">
    <location>
        <begin position="563"/>
        <end position="615"/>
    </location>
</feature>
<keyword evidence="13" id="KW-0812">Transmembrane</keyword>
<evidence type="ECO:0000256" key="3">
    <source>
        <dbReference type="ARBA" id="ARBA00012438"/>
    </source>
</evidence>
<comment type="subcellular location">
    <subcellularLocation>
        <location evidence="2">Membrane</location>
    </subcellularLocation>
</comment>
<evidence type="ECO:0000256" key="8">
    <source>
        <dbReference type="ARBA" id="ARBA00022840"/>
    </source>
</evidence>
<feature type="domain" description="HAMP" evidence="18">
    <location>
        <begin position="390"/>
        <end position="442"/>
    </location>
</feature>
<dbReference type="Gene3D" id="1.10.287.130">
    <property type="match status" value="1"/>
</dbReference>
<dbReference type="Pfam" id="PF00512">
    <property type="entry name" value="HisKA"/>
    <property type="match status" value="1"/>
</dbReference>
<dbReference type="NCBIfam" id="TIGR00229">
    <property type="entry name" value="sensory_box"/>
    <property type="match status" value="1"/>
</dbReference>
<feature type="coiled-coil region" evidence="12">
    <location>
        <begin position="599"/>
        <end position="633"/>
    </location>
</feature>
<evidence type="ECO:0000256" key="10">
    <source>
        <dbReference type="ARBA" id="ARBA00023136"/>
    </source>
</evidence>
<dbReference type="CDD" id="cd00130">
    <property type="entry name" value="PAS"/>
    <property type="match status" value="1"/>
</dbReference>
<dbReference type="CDD" id="cd18773">
    <property type="entry name" value="PDC1_HK_sensor"/>
    <property type="match status" value="1"/>
</dbReference>
<dbReference type="OrthoDB" id="8477070at2"/>
<evidence type="ECO:0000313" key="20">
    <source>
        <dbReference type="Proteomes" id="UP000229730"/>
    </source>
</evidence>
<dbReference type="SUPFAM" id="SSF55785">
    <property type="entry name" value="PYP-like sensor domain (PAS domain)"/>
    <property type="match status" value="1"/>
</dbReference>
<dbReference type="Pfam" id="PF02518">
    <property type="entry name" value="HATPase_c"/>
    <property type="match status" value="1"/>
</dbReference>
<dbReference type="Gene3D" id="3.30.450.20">
    <property type="entry name" value="PAS domain"/>
    <property type="match status" value="3"/>
</dbReference>
<comment type="catalytic activity">
    <reaction evidence="1">
        <text>ATP + protein L-histidine = ADP + protein N-phospho-L-histidine.</text>
        <dbReference type="EC" id="2.7.13.3"/>
    </reaction>
</comment>
<name>A0A2G4YTR9_9PROT</name>
<reference evidence="19 20" key="1">
    <citation type="submission" date="2017-10" db="EMBL/GenBank/DDBJ databases">
        <title>Frigbacter circumglobatus gen. nov. sp. nov., isolated from sediment cultured in situ.</title>
        <authorList>
            <person name="Zhao Z."/>
        </authorList>
    </citation>
    <scope>NUCLEOTIDE SEQUENCE [LARGE SCALE GENOMIC DNA]</scope>
    <source>
        <strain evidence="19 20">ZYL</strain>
    </source>
</reference>
<dbReference type="FunFam" id="3.30.565.10:FF:000006">
    <property type="entry name" value="Sensor histidine kinase WalK"/>
    <property type="match status" value="1"/>
</dbReference>
<feature type="transmembrane region" description="Helical" evidence="13">
    <location>
        <begin position="365"/>
        <end position="388"/>
    </location>
</feature>
<evidence type="ECO:0000259" key="15">
    <source>
        <dbReference type="PROSITE" id="PS50110"/>
    </source>
</evidence>
<dbReference type="PROSITE" id="PS50110">
    <property type="entry name" value="RESPONSE_REGULATORY"/>
    <property type="match status" value="1"/>
</dbReference>
<dbReference type="SUPFAM" id="SSF52172">
    <property type="entry name" value="CheY-like"/>
    <property type="match status" value="1"/>
</dbReference>
<dbReference type="GO" id="GO:0005524">
    <property type="term" value="F:ATP binding"/>
    <property type="evidence" value="ECO:0007669"/>
    <property type="project" value="UniProtKB-KW"/>
</dbReference>
<keyword evidence="20" id="KW-1185">Reference proteome</keyword>
<gene>
    <name evidence="19" type="ORF">CRD36_03360</name>
</gene>
<evidence type="ECO:0000256" key="4">
    <source>
        <dbReference type="ARBA" id="ARBA00022553"/>
    </source>
</evidence>
<dbReference type="SMART" id="SM00091">
    <property type="entry name" value="PAS"/>
    <property type="match status" value="1"/>
</dbReference>
<feature type="coiled-coil region" evidence="12">
    <location>
        <begin position="437"/>
        <end position="496"/>
    </location>
</feature>
<accession>A0A2G4YTR9</accession>
<dbReference type="InterPro" id="IPR000700">
    <property type="entry name" value="PAS-assoc_C"/>
</dbReference>
<dbReference type="InterPro" id="IPR035965">
    <property type="entry name" value="PAS-like_dom_sf"/>
</dbReference>
<dbReference type="SMART" id="SM00086">
    <property type="entry name" value="PAC"/>
    <property type="match status" value="1"/>
</dbReference>
<dbReference type="AlphaFoldDB" id="A0A2G4YTR9"/>
<dbReference type="PROSITE" id="PS50885">
    <property type="entry name" value="HAMP"/>
    <property type="match status" value="1"/>
</dbReference>
<dbReference type="SUPFAM" id="SSF158472">
    <property type="entry name" value="HAMP domain-like"/>
    <property type="match status" value="1"/>
</dbReference>
<dbReference type="Proteomes" id="UP000229730">
    <property type="component" value="Unassembled WGS sequence"/>
</dbReference>
<keyword evidence="5" id="KW-0808">Transferase</keyword>
<dbReference type="PROSITE" id="PS50112">
    <property type="entry name" value="PAS"/>
    <property type="match status" value="1"/>
</dbReference>
<evidence type="ECO:0000259" key="14">
    <source>
        <dbReference type="PROSITE" id="PS50109"/>
    </source>
</evidence>
<dbReference type="SUPFAM" id="SSF55874">
    <property type="entry name" value="ATPase domain of HSP90 chaperone/DNA topoisomerase II/histidine kinase"/>
    <property type="match status" value="1"/>
</dbReference>
<dbReference type="InterPro" id="IPR036097">
    <property type="entry name" value="HisK_dim/P_sf"/>
</dbReference>
<dbReference type="Gene3D" id="3.40.50.2300">
    <property type="match status" value="1"/>
</dbReference>
<keyword evidence="9" id="KW-0902">Two-component regulatory system</keyword>
<feature type="domain" description="Histidine kinase" evidence="14">
    <location>
        <begin position="633"/>
        <end position="853"/>
    </location>
</feature>
<proteinExistence type="predicted"/>
<protein>
    <recommendedName>
        <fullName evidence="3">histidine kinase</fullName>
        <ecNumber evidence="3">2.7.13.3</ecNumber>
    </recommendedName>
</protein>
<dbReference type="CDD" id="cd00075">
    <property type="entry name" value="HATPase"/>
    <property type="match status" value="1"/>
</dbReference>
<dbReference type="InterPro" id="IPR003660">
    <property type="entry name" value="HAMP_dom"/>
</dbReference>
<dbReference type="EMBL" id="PDEM01000009">
    <property type="protein sequence ID" value="PHZ85734.1"/>
    <property type="molecule type" value="Genomic_DNA"/>
</dbReference>
<dbReference type="SUPFAM" id="SSF47384">
    <property type="entry name" value="Homodimeric domain of signal transducing histidine kinase"/>
    <property type="match status" value="1"/>
</dbReference>
<dbReference type="InterPro" id="IPR003661">
    <property type="entry name" value="HisK_dim/P_dom"/>
</dbReference>
<evidence type="ECO:0000256" key="7">
    <source>
        <dbReference type="ARBA" id="ARBA00022777"/>
    </source>
</evidence>